<organism evidence="1 2">
    <name type="scientific">Aduncisulcus paluster</name>
    <dbReference type="NCBI Taxonomy" id="2918883"/>
    <lineage>
        <taxon>Eukaryota</taxon>
        <taxon>Metamonada</taxon>
        <taxon>Carpediemonas-like organisms</taxon>
        <taxon>Aduncisulcus</taxon>
    </lineage>
</organism>
<proteinExistence type="predicted"/>
<keyword evidence="2" id="KW-1185">Reference proteome</keyword>
<dbReference type="Proteomes" id="UP001057375">
    <property type="component" value="Unassembled WGS sequence"/>
</dbReference>
<evidence type="ECO:0000313" key="1">
    <source>
        <dbReference type="EMBL" id="GKT25420.1"/>
    </source>
</evidence>
<name>A0ABQ5K1I7_9EUKA</name>
<evidence type="ECO:0000313" key="2">
    <source>
        <dbReference type="Proteomes" id="UP001057375"/>
    </source>
</evidence>
<protein>
    <submittedName>
        <fullName evidence="1">Uncharacterized protein</fullName>
    </submittedName>
</protein>
<reference evidence="1" key="1">
    <citation type="submission" date="2022-03" db="EMBL/GenBank/DDBJ databases">
        <title>Draft genome sequence of Aduncisulcus paluster, a free-living microaerophilic Fornicata.</title>
        <authorList>
            <person name="Yuyama I."/>
            <person name="Kume K."/>
            <person name="Tamura T."/>
            <person name="Inagaki Y."/>
            <person name="Hashimoto T."/>
        </authorList>
    </citation>
    <scope>NUCLEOTIDE SEQUENCE</scope>
    <source>
        <strain evidence="1">NY0171</strain>
    </source>
</reference>
<accession>A0ABQ5K1I7</accession>
<sequence>MEIEKGLYTSIVEKITNELLNEQIFRVIQEKHLKSPPTEKKQSQLVELLHASKKYEKHYGSLIEKLDKDFRSSALFDELEAEKRTISIIFSQIERDMDTRRKLIRSVRRRDSERSLQLAAQLSEALGLQGYGISRELGITRDERDKNYLQRRKEVEEITKTYLEKRRKDGEKEVEIVEESDSREG</sequence>
<dbReference type="EMBL" id="BQXS01012585">
    <property type="protein sequence ID" value="GKT25420.1"/>
    <property type="molecule type" value="Genomic_DNA"/>
</dbReference>
<gene>
    <name evidence="1" type="ORF">ADUPG1_013033</name>
</gene>
<comment type="caution">
    <text evidence="1">The sequence shown here is derived from an EMBL/GenBank/DDBJ whole genome shotgun (WGS) entry which is preliminary data.</text>
</comment>